<accession>A0ABP2T473</accession>
<name>A0ABP2T473_9LEPT</name>
<organism evidence="1 2">
    <name type="scientific">Leptospira noguchii str. 2007001578</name>
    <dbReference type="NCBI Taxonomy" id="1049974"/>
    <lineage>
        <taxon>Bacteria</taxon>
        <taxon>Pseudomonadati</taxon>
        <taxon>Spirochaetota</taxon>
        <taxon>Spirochaetia</taxon>
        <taxon>Leptospirales</taxon>
        <taxon>Leptospiraceae</taxon>
        <taxon>Leptospira</taxon>
    </lineage>
</organism>
<gene>
    <name evidence="1" type="ORF">LEP1GSC035_3844</name>
</gene>
<protein>
    <submittedName>
        <fullName evidence="1">Uncharacterized protein</fullName>
    </submittedName>
</protein>
<evidence type="ECO:0000313" key="2">
    <source>
        <dbReference type="Proteomes" id="UP000012099"/>
    </source>
</evidence>
<reference evidence="1 2" key="1">
    <citation type="submission" date="2013-01" db="EMBL/GenBank/DDBJ databases">
        <authorList>
            <person name="Harkins D.M."/>
            <person name="Durkin A.S."/>
            <person name="Brinkac L.M."/>
            <person name="Haft D.H."/>
            <person name="Selengut J.D."/>
            <person name="Sanka R."/>
            <person name="DePew J."/>
            <person name="Purushe J."/>
            <person name="Whelen A.C."/>
            <person name="Vinetz J.M."/>
            <person name="Sutton G.G."/>
            <person name="Nierman W.C."/>
            <person name="Fouts D.E."/>
        </authorList>
    </citation>
    <scope>NUCLEOTIDE SEQUENCE [LARGE SCALE GENOMIC DNA]</scope>
    <source>
        <strain evidence="1 2">2007001578</strain>
    </source>
</reference>
<evidence type="ECO:0000313" key="1">
    <source>
        <dbReference type="EMBL" id="EMM99100.1"/>
    </source>
</evidence>
<keyword evidence="2" id="KW-1185">Reference proteome</keyword>
<dbReference type="Proteomes" id="UP000012099">
    <property type="component" value="Unassembled WGS sequence"/>
</dbReference>
<comment type="caution">
    <text evidence="1">The sequence shown here is derived from an EMBL/GenBank/DDBJ whole genome shotgun (WGS) entry which is preliminary data.</text>
</comment>
<dbReference type="EMBL" id="AHMH02000129">
    <property type="protein sequence ID" value="EMM99100.1"/>
    <property type="molecule type" value="Genomic_DNA"/>
</dbReference>
<dbReference type="RefSeq" id="WP_004432525.1">
    <property type="nucleotide sequence ID" value="NZ_AHMH02000129.1"/>
</dbReference>
<proteinExistence type="predicted"/>
<sequence>MNEKTLGRAEKLALTYESKKDQTIFLTGFIEGYNHLKGTGSGEIYEAGKAYGVKEFHEMVSRRDNRVFRKSMRAK</sequence>